<reference evidence="1 2" key="1">
    <citation type="submission" date="2018-11" db="EMBL/GenBank/DDBJ databases">
        <authorList>
            <consortium name="Pathogen Informatics"/>
        </authorList>
    </citation>
    <scope>NUCLEOTIDE SEQUENCE [LARGE SCALE GENOMIC DNA]</scope>
</reference>
<sequence>MRSSIPVPDEMVVPTIPLRCSECGKEVTSTINKSLSLDNHLRDSTTRKFDANGGSGVIEFWWCRDCAQGVCK</sequence>
<dbReference type="OrthoDB" id="5826724at2759"/>
<accession>A0A3P7JF65</accession>
<evidence type="ECO:0000313" key="2">
    <source>
        <dbReference type="Proteomes" id="UP000270094"/>
    </source>
</evidence>
<proteinExistence type="predicted"/>
<organism evidence="1 2">
    <name type="scientific">Strongylus vulgaris</name>
    <name type="common">Blood worm</name>
    <dbReference type="NCBI Taxonomy" id="40348"/>
    <lineage>
        <taxon>Eukaryota</taxon>
        <taxon>Metazoa</taxon>
        <taxon>Ecdysozoa</taxon>
        <taxon>Nematoda</taxon>
        <taxon>Chromadorea</taxon>
        <taxon>Rhabditida</taxon>
        <taxon>Rhabditina</taxon>
        <taxon>Rhabditomorpha</taxon>
        <taxon>Strongyloidea</taxon>
        <taxon>Strongylidae</taxon>
        <taxon>Strongylus</taxon>
    </lineage>
</organism>
<dbReference type="AlphaFoldDB" id="A0A3P7JF65"/>
<dbReference type="EMBL" id="UYYB01102404">
    <property type="protein sequence ID" value="VDM78589.1"/>
    <property type="molecule type" value="Genomic_DNA"/>
</dbReference>
<dbReference type="Proteomes" id="UP000270094">
    <property type="component" value="Unassembled WGS sequence"/>
</dbReference>
<protein>
    <submittedName>
        <fullName evidence="1">Uncharacterized protein</fullName>
    </submittedName>
</protein>
<name>A0A3P7JF65_STRVU</name>
<keyword evidence="2" id="KW-1185">Reference proteome</keyword>
<evidence type="ECO:0000313" key="1">
    <source>
        <dbReference type="EMBL" id="VDM78589.1"/>
    </source>
</evidence>
<gene>
    <name evidence="1" type="ORF">SVUK_LOCUS13587</name>
</gene>